<proteinExistence type="predicted"/>
<gene>
    <name evidence="1" type="ORF">MES4922_60117</name>
</gene>
<evidence type="ECO:0000313" key="1">
    <source>
        <dbReference type="EMBL" id="CAH2407145.1"/>
    </source>
</evidence>
<evidence type="ECO:0000313" key="2">
    <source>
        <dbReference type="Proteomes" id="UP001152604"/>
    </source>
</evidence>
<sequence length="177" mass="19561">MPRLGSSVRIASPAPVFPRGIKHLKRSPSGGRFAFSGRVATMSPPKAFWGWPRNALASTLNVCGPLPRGRCRHLLTIYFRHPTPESFHEAVQTTLASFDIWGEAKSGRLLEMKFRLRRARQGNGSDGLPIESKTGSGFFQCFPRCGNSHSRAWSDWHIVVATSRPCAEAIRCPAMGQ</sequence>
<keyword evidence="2" id="KW-1185">Reference proteome</keyword>
<accession>A0ABN8KA73</accession>
<reference evidence="1" key="1">
    <citation type="submission" date="2022-03" db="EMBL/GenBank/DDBJ databases">
        <authorList>
            <person name="Brunel B."/>
        </authorList>
    </citation>
    <scope>NUCLEOTIDE SEQUENCE</scope>
    <source>
        <strain evidence="1">STM4922sample</strain>
    </source>
</reference>
<organism evidence="1 2">
    <name type="scientific">Mesorhizobium ventifaucium</name>
    <dbReference type="NCBI Taxonomy" id="666020"/>
    <lineage>
        <taxon>Bacteria</taxon>
        <taxon>Pseudomonadati</taxon>
        <taxon>Pseudomonadota</taxon>
        <taxon>Alphaproteobacteria</taxon>
        <taxon>Hyphomicrobiales</taxon>
        <taxon>Phyllobacteriaceae</taxon>
        <taxon>Mesorhizobium</taxon>
    </lineage>
</organism>
<comment type="caution">
    <text evidence="1">The sequence shown here is derived from an EMBL/GenBank/DDBJ whole genome shotgun (WGS) entry which is preliminary data.</text>
</comment>
<dbReference type="EMBL" id="CAKXZS010000056">
    <property type="protein sequence ID" value="CAH2407145.1"/>
    <property type="molecule type" value="Genomic_DNA"/>
</dbReference>
<protein>
    <submittedName>
        <fullName evidence="1">Uncharacterized protein</fullName>
    </submittedName>
</protein>
<dbReference type="Proteomes" id="UP001152604">
    <property type="component" value="Unassembled WGS sequence"/>
</dbReference>
<name>A0ABN8KA73_9HYPH</name>